<proteinExistence type="predicted"/>
<dbReference type="PANTHER" id="PTHR45743">
    <property type="entry name" value="POTASSIUM CHANNEL AKT1"/>
    <property type="match status" value="1"/>
</dbReference>
<dbReference type="AlphaFoldDB" id="A0AAD5DN24"/>
<evidence type="ECO:0000313" key="3">
    <source>
        <dbReference type="EMBL" id="KAI7838740.1"/>
    </source>
</evidence>
<protein>
    <submittedName>
        <fullName evidence="3">Uncharacterized protein</fullName>
    </submittedName>
</protein>
<keyword evidence="2" id="KW-0407">Ion channel</keyword>
<keyword evidence="2" id="KW-0813">Transport</keyword>
<comment type="caution">
    <text evidence="3">The sequence shown here is derived from an EMBL/GenBank/DDBJ whole genome shotgun (WGS) entry which is preliminary data.</text>
</comment>
<name>A0AAD5DN24_9CHLO</name>
<dbReference type="GO" id="GO:0005249">
    <property type="term" value="F:voltage-gated potassium channel activity"/>
    <property type="evidence" value="ECO:0007669"/>
    <property type="project" value="InterPro"/>
</dbReference>
<dbReference type="InterPro" id="IPR045319">
    <property type="entry name" value="KAT/AKT"/>
</dbReference>
<organism evidence="3 4">
    <name type="scientific">Chlorella ohadii</name>
    <dbReference type="NCBI Taxonomy" id="2649997"/>
    <lineage>
        <taxon>Eukaryota</taxon>
        <taxon>Viridiplantae</taxon>
        <taxon>Chlorophyta</taxon>
        <taxon>core chlorophytes</taxon>
        <taxon>Trebouxiophyceae</taxon>
        <taxon>Chlorellales</taxon>
        <taxon>Chlorellaceae</taxon>
        <taxon>Chlorella clade</taxon>
        <taxon>Chlorella</taxon>
    </lineage>
</organism>
<keyword evidence="1" id="KW-0633">Potassium transport</keyword>
<evidence type="ECO:0000313" key="4">
    <source>
        <dbReference type="Proteomes" id="UP001205105"/>
    </source>
</evidence>
<keyword evidence="2" id="KW-0406">Ion transport</keyword>
<keyword evidence="1" id="KW-0631">Potassium channel</keyword>
<keyword evidence="4" id="KW-1185">Reference proteome</keyword>
<evidence type="ECO:0000256" key="1">
    <source>
        <dbReference type="ARBA" id="ARBA00022826"/>
    </source>
</evidence>
<keyword evidence="1" id="KW-0630">Potassium</keyword>
<dbReference type="GO" id="GO:0034702">
    <property type="term" value="C:monoatomic ion channel complex"/>
    <property type="evidence" value="ECO:0007669"/>
    <property type="project" value="UniProtKB-KW"/>
</dbReference>
<dbReference type="EMBL" id="JADXDR010000119">
    <property type="protein sequence ID" value="KAI7838740.1"/>
    <property type="molecule type" value="Genomic_DNA"/>
</dbReference>
<dbReference type="Proteomes" id="UP001205105">
    <property type="component" value="Unassembled WGS sequence"/>
</dbReference>
<accession>A0AAD5DN24</accession>
<dbReference type="PANTHER" id="PTHR45743:SF2">
    <property type="entry name" value="POTASSIUM CHANNEL AKT1"/>
    <property type="match status" value="1"/>
</dbReference>
<sequence>MLRSCAAWRAAIQAVPALWPQAVLVGSNAHYDIFTNAEGHTTTATAQQAQTHASESNKRLLLRAAGLDALTWRVRVVGGEDQPMLVPALLSVLPGSLRQLTLDVPCCDPLFLLLRRFPQLETISIGERYANGAELGWDGRAAAAILPKLTSLRLEFRGAAELDEDVFNDAPIKQVPAAWPPAMAAATRLSSLELRASWSLEVSQLCAALPALETLSLGLTFHAAWSGGDVDPIEQPGMDAWEHWVYLPPLAPLAGCLTALTLSGAVSLPPDWRQLAVLRELKVYNDTEWAEELDELDDRPWGGFSWDSGSLSSLTALTCLTLSPGAVLPGEQCCTLPLAAMLRTCAAWCAAIQAVPELWPEAELTGPNLDVDELPWFGHTEQPEQHLVADAERAAELAEGAAALDALTWRVRITGCKRQPAWVHALVAALPATMRQLRLEVDCRGPICNLMRHLTALNSLSTDGPGGNGAGVQWQGRGVAAVTPKLASLRLIFRGETRWDYDQYDPAEVDEVPVALPLVMAAAPRLSSLELLATWSTAGVSLLAALPALQELRQVSAACMRCPANEVDEVPVALPLVMAAAPRLSTLELLARWGPHAAPLLAALPALQELRRVLTLYTCTRAQLADALPALAQLPQKFSLALTVHSGGEGLYADPLHRVEVEGWEDWGYPPAMAPLADRLTALMLAGAIRSEVSLRVHRPAAAPLPPHSLPPDWRSLDKLRELRIIHEAAWAAELEVWNGEPWGGFTWGTASLSTLTSLTKLQLSSNAILPDAAMLATAPLLTVVAPEFDKPARVEWMNQLQQLRADIVKVAEGEGFHLGRQRRAGGCPPRMPPLWSALGGSVPPAGVELPAESVAPVPSRTWLCDSRTFKQLQAAGRSKLVISPVGLLASITYTTANVTDMTYTAFIVALSVAFNDNGISMTAGVLWLTIMDVIGSAIYFLDLWMGFQLGIIARWEGRVVIVQNWASSARFYMRRGTFWTDMLACLPIFAQIAVSATGTSDQLLRLIATLRLLRLIRCVVAGQAACI</sequence>
<gene>
    <name evidence="3" type="ORF">COHA_007536</name>
</gene>
<dbReference type="SUPFAM" id="SSF81324">
    <property type="entry name" value="Voltage-gated potassium channels"/>
    <property type="match status" value="1"/>
</dbReference>
<evidence type="ECO:0000256" key="2">
    <source>
        <dbReference type="ARBA" id="ARBA00022882"/>
    </source>
</evidence>
<keyword evidence="2" id="KW-0851">Voltage-gated channel</keyword>
<reference evidence="3" key="1">
    <citation type="submission" date="2020-11" db="EMBL/GenBank/DDBJ databases">
        <title>Chlorella ohadii genome sequencing and assembly.</title>
        <authorList>
            <person name="Murik O."/>
            <person name="Treves H."/>
            <person name="Kedem I."/>
            <person name="Shotland Y."/>
            <person name="Kaplan A."/>
        </authorList>
    </citation>
    <scope>NUCLEOTIDE SEQUENCE</scope>
    <source>
        <strain evidence="3">1</strain>
    </source>
</reference>